<dbReference type="Pfam" id="PF01987">
    <property type="entry name" value="AIM24"/>
    <property type="match status" value="1"/>
</dbReference>
<dbReference type="EMBL" id="PGCK01000005">
    <property type="protein sequence ID" value="MCD1294860.1"/>
    <property type="molecule type" value="Genomic_DNA"/>
</dbReference>
<organism evidence="1 2">
    <name type="scientific">Methanooceanicella nereidis</name>
    <dbReference type="NCBI Taxonomy" id="2052831"/>
    <lineage>
        <taxon>Archaea</taxon>
        <taxon>Methanobacteriati</taxon>
        <taxon>Methanobacteriota</taxon>
        <taxon>Stenosarchaea group</taxon>
        <taxon>Methanomicrobia</taxon>
        <taxon>Methanocellales</taxon>
        <taxon>Methanocellaceae</taxon>
        <taxon>Methanooceanicella</taxon>
    </lineage>
</organism>
<sequence length="224" mass="24244">MKHDILYKPVYSLLKVYLEPEESVMAETGAMVTMSPNVEIKTAARGGLFSSLKRSMIGGESFFQNTFTSRGGPGIVTFAPPYMGDVQHIPISGDWFTQGGAYLASSQGLVIDTKFQGLKGLMSGEGLFFLKISGSGELFISSFGAIHEIELDPGQEIKVDTGNLVAFEQGITYTVERVGGLKSTFLSGEGLVTRLRGPGKVLLQTRNSSSFVSWLYPMLPIPKN</sequence>
<dbReference type="Proteomes" id="UP001320159">
    <property type="component" value="Unassembled WGS sequence"/>
</dbReference>
<keyword evidence="2" id="KW-1185">Reference proteome</keyword>
<dbReference type="InterPro" id="IPR016031">
    <property type="entry name" value="Trp_RNA-bd_attenuator-like_dom"/>
</dbReference>
<reference evidence="1 2" key="1">
    <citation type="submission" date="2017-11" db="EMBL/GenBank/DDBJ databases">
        <title>Isolation and Characterization of Family Methanocellaceae Species from Potential Methane Hydrate Area Offshore Southwestern Taiwan.</title>
        <authorList>
            <person name="Zhang W.-L."/>
            <person name="Chen W.-C."/>
            <person name="Lai M.-C."/>
            <person name="Chen S.-C."/>
        </authorList>
    </citation>
    <scope>NUCLEOTIDE SEQUENCE [LARGE SCALE GENOMIC DNA]</scope>
    <source>
        <strain evidence="1 2">CWC-04</strain>
    </source>
</reference>
<gene>
    <name evidence="1" type="ORF">CUJ83_07595</name>
</gene>
<proteinExistence type="predicted"/>
<dbReference type="InterPro" id="IPR002838">
    <property type="entry name" value="AIM24"/>
</dbReference>
<accession>A0AAP2RDW9</accession>
<dbReference type="NCBIfam" id="TIGR00266">
    <property type="entry name" value="TIGR00266 family protein"/>
    <property type="match status" value="1"/>
</dbReference>
<dbReference type="AlphaFoldDB" id="A0AAP2RDW9"/>
<dbReference type="InterPro" id="IPR036983">
    <property type="entry name" value="AIM24_sf"/>
</dbReference>
<evidence type="ECO:0000313" key="2">
    <source>
        <dbReference type="Proteomes" id="UP001320159"/>
    </source>
</evidence>
<name>A0AAP2RDW9_9EURY</name>
<dbReference type="PANTHER" id="PTHR43657:SF1">
    <property type="entry name" value="ALTERED INHERITANCE OF MITOCHONDRIA PROTEIN 24, MITOCHONDRIAL"/>
    <property type="match status" value="1"/>
</dbReference>
<dbReference type="RefSeq" id="WP_230741695.1">
    <property type="nucleotide sequence ID" value="NZ_PGCK01000005.1"/>
</dbReference>
<dbReference type="PANTHER" id="PTHR43657">
    <property type="entry name" value="TRYPTOPHAN RNA-BINDING ATTENUATOR PROTEIN-LIKE PROTEIN"/>
    <property type="match status" value="1"/>
</dbReference>
<protein>
    <submittedName>
        <fullName evidence="1">TIGR00266 family protein</fullName>
    </submittedName>
</protein>
<dbReference type="SUPFAM" id="SSF51219">
    <property type="entry name" value="TRAP-like"/>
    <property type="match status" value="1"/>
</dbReference>
<comment type="caution">
    <text evidence="1">The sequence shown here is derived from an EMBL/GenBank/DDBJ whole genome shotgun (WGS) entry which is preliminary data.</text>
</comment>
<evidence type="ECO:0000313" key="1">
    <source>
        <dbReference type="EMBL" id="MCD1294860.1"/>
    </source>
</evidence>
<dbReference type="Gene3D" id="3.60.160.10">
    <property type="entry name" value="Mitochondrial biogenesis AIM24"/>
    <property type="match status" value="1"/>
</dbReference>